<feature type="compositionally biased region" description="Acidic residues" evidence="1">
    <location>
        <begin position="78"/>
        <end position="93"/>
    </location>
</feature>
<reference evidence="2 3" key="1">
    <citation type="submission" date="2020-04" db="EMBL/GenBank/DDBJ databases">
        <title>Perkinsus olseni comparative genomics.</title>
        <authorList>
            <person name="Bogema D.R."/>
        </authorList>
    </citation>
    <scope>NUCLEOTIDE SEQUENCE [LARGE SCALE GENOMIC DNA]</scope>
    <source>
        <strain evidence="2">ATCC PRA-179</strain>
    </source>
</reference>
<feature type="compositionally biased region" description="Basic and acidic residues" evidence="1">
    <location>
        <begin position="7"/>
        <end position="20"/>
    </location>
</feature>
<accession>A0A7J6L999</accession>
<dbReference type="EMBL" id="JABAHT010000451">
    <property type="protein sequence ID" value="KAF4655716.1"/>
    <property type="molecule type" value="Genomic_DNA"/>
</dbReference>
<evidence type="ECO:0000256" key="1">
    <source>
        <dbReference type="SAM" id="MobiDB-lite"/>
    </source>
</evidence>
<protein>
    <submittedName>
        <fullName evidence="2">Uncharacterized protein</fullName>
    </submittedName>
</protein>
<dbReference type="Proteomes" id="UP000570595">
    <property type="component" value="Unassembled WGS sequence"/>
</dbReference>
<gene>
    <name evidence="2" type="ORF">FOZ61_007431</name>
</gene>
<name>A0A7J6L999_PEROL</name>
<feature type="compositionally biased region" description="Basic and acidic residues" evidence="1">
    <location>
        <begin position="104"/>
        <end position="120"/>
    </location>
</feature>
<proteinExistence type="predicted"/>
<feature type="region of interest" description="Disordered" evidence="1">
    <location>
        <begin position="1"/>
        <end position="24"/>
    </location>
</feature>
<comment type="caution">
    <text evidence="2">The sequence shown here is derived from an EMBL/GenBank/DDBJ whole genome shotgun (WGS) entry which is preliminary data.</text>
</comment>
<sequence length="141" mass="15636">MQQASQTKREESKTHNEEHQSPMPLEGLIPQLLEKAHLLTWLLDLYIGDIVQTSHFIFVGLLDCALYWGIADVEVDETGDNEGQEVGADDTNELDGGTEVLENDGQHRTDDQKGHSRPDVELESILSNKGKAVRTANGKTI</sequence>
<organism evidence="2 3">
    <name type="scientific">Perkinsus olseni</name>
    <name type="common">Perkinsus atlanticus</name>
    <dbReference type="NCBI Taxonomy" id="32597"/>
    <lineage>
        <taxon>Eukaryota</taxon>
        <taxon>Sar</taxon>
        <taxon>Alveolata</taxon>
        <taxon>Perkinsozoa</taxon>
        <taxon>Perkinsea</taxon>
        <taxon>Perkinsida</taxon>
        <taxon>Perkinsidae</taxon>
        <taxon>Perkinsus</taxon>
    </lineage>
</organism>
<feature type="region of interest" description="Disordered" evidence="1">
    <location>
        <begin position="78"/>
        <end position="121"/>
    </location>
</feature>
<dbReference type="AlphaFoldDB" id="A0A7J6L999"/>
<evidence type="ECO:0000313" key="2">
    <source>
        <dbReference type="EMBL" id="KAF4655716.1"/>
    </source>
</evidence>
<evidence type="ECO:0000313" key="3">
    <source>
        <dbReference type="Proteomes" id="UP000570595"/>
    </source>
</evidence>